<dbReference type="InterPro" id="IPR007768">
    <property type="entry name" value="Suppressor_of_fused"/>
</dbReference>
<proteinExistence type="predicted"/>
<dbReference type="PANTHER" id="PTHR10928:SF2">
    <property type="entry name" value="SUPPRESSOR OF FUSED HOMOLOG"/>
    <property type="match status" value="1"/>
</dbReference>
<evidence type="ECO:0000313" key="3">
    <source>
        <dbReference type="Proteomes" id="UP001189143"/>
    </source>
</evidence>
<gene>
    <name evidence="2" type="ORF">CNEO2_200031</name>
</gene>
<reference evidence="2" key="1">
    <citation type="submission" date="2022-10" db="EMBL/GenBank/DDBJ databases">
        <authorList>
            <person name="Aires J."/>
            <person name="Mesa V."/>
        </authorList>
    </citation>
    <scope>NUCLEOTIDE SEQUENCE</scope>
    <source>
        <strain evidence="2">Clostridium neonatale JD116</strain>
    </source>
</reference>
<sequence>MSEEEIKASGWDSITETFERIYPDQKDPLHFGTLIKWRLGGSDPLDGISIYDAGEYYHFVTYGLSELYEKECEDKEYSGYGFEFTLKLKKNPGIDDNELKCVAGILQTLARMTFENGEIFRTYEYIYTGQETGMDSKGISKITGFITIPDKQAGVIDTPNGQVELFSLLE</sequence>
<comment type="caution">
    <text evidence="2">The sequence shown here is derived from an EMBL/GenBank/DDBJ whole genome shotgun (WGS) entry which is preliminary data.</text>
</comment>
<dbReference type="InterPro" id="IPR037181">
    <property type="entry name" value="SUFU_N"/>
</dbReference>
<dbReference type="AlphaFoldDB" id="A0AAD1YEH5"/>
<dbReference type="RefSeq" id="WP_243123128.1">
    <property type="nucleotide sequence ID" value="NZ_CAMRXC010000077.1"/>
</dbReference>
<feature type="domain" description="Suppressor of fused-like" evidence="1">
    <location>
        <begin position="41"/>
        <end position="168"/>
    </location>
</feature>
<dbReference type="Pfam" id="PF05076">
    <property type="entry name" value="SUFU"/>
    <property type="match status" value="1"/>
</dbReference>
<evidence type="ECO:0000313" key="2">
    <source>
        <dbReference type="EMBL" id="CAI3567733.1"/>
    </source>
</evidence>
<dbReference type="InterPro" id="IPR020941">
    <property type="entry name" value="SUFU-like_domain"/>
</dbReference>
<dbReference type="SUPFAM" id="SSF103359">
    <property type="entry name" value="Suppressor of Fused, N-terminal domain"/>
    <property type="match status" value="1"/>
</dbReference>
<dbReference type="GO" id="GO:0005737">
    <property type="term" value="C:cytoplasm"/>
    <property type="evidence" value="ECO:0007669"/>
    <property type="project" value="TreeGrafter"/>
</dbReference>
<dbReference type="PANTHER" id="PTHR10928">
    <property type="entry name" value="SUPPRESSOR OF FUSED"/>
    <property type="match status" value="1"/>
</dbReference>
<evidence type="ECO:0000259" key="1">
    <source>
        <dbReference type="Pfam" id="PF05076"/>
    </source>
</evidence>
<accession>A0AAD1YEH5</accession>
<dbReference type="Proteomes" id="UP001189143">
    <property type="component" value="Unassembled WGS sequence"/>
</dbReference>
<protein>
    <submittedName>
        <fullName evidence="2">BtrU protein</fullName>
    </submittedName>
</protein>
<organism evidence="2 3">
    <name type="scientific">Clostridium neonatale</name>
    <dbReference type="NCBI Taxonomy" id="137838"/>
    <lineage>
        <taxon>Bacteria</taxon>
        <taxon>Bacillati</taxon>
        <taxon>Bacillota</taxon>
        <taxon>Clostridia</taxon>
        <taxon>Eubacteriales</taxon>
        <taxon>Clostridiaceae</taxon>
        <taxon>Clostridium</taxon>
    </lineage>
</organism>
<name>A0AAD1YEH5_9CLOT</name>
<dbReference type="EMBL" id="CAMTCP010000122">
    <property type="protein sequence ID" value="CAI3567733.1"/>
    <property type="molecule type" value="Genomic_DNA"/>
</dbReference>